<dbReference type="EC" id="3.1.1.31" evidence="5 7"/>
<dbReference type="Proteomes" id="UP000388235">
    <property type="component" value="Chromosome"/>
</dbReference>
<dbReference type="NCBIfam" id="TIGR01198">
    <property type="entry name" value="pgl"/>
    <property type="match status" value="1"/>
</dbReference>
<evidence type="ECO:0000313" key="10">
    <source>
        <dbReference type="EMBL" id="QGG79036.1"/>
    </source>
</evidence>
<dbReference type="GO" id="GO:0005975">
    <property type="term" value="P:carbohydrate metabolic process"/>
    <property type="evidence" value="ECO:0007669"/>
    <property type="project" value="UniProtKB-UniRule"/>
</dbReference>
<name>A0A5Q2QAF8_9GAMM</name>
<dbReference type="GO" id="GO:0017057">
    <property type="term" value="F:6-phosphogluconolactonase activity"/>
    <property type="evidence" value="ECO:0007669"/>
    <property type="project" value="UniProtKB-UniRule"/>
</dbReference>
<comment type="pathway">
    <text evidence="3 7">Carbohydrate degradation; pentose phosphate pathway; D-ribulose 5-phosphate from D-glucose 6-phosphate (oxidative stage): step 2/3.</text>
</comment>
<dbReference type="Gene3D" id="3.40.50.1360">
    <property type="match status" value="1"/>
</dbReference>
<feature type="region of interest" description="Disordered" evidence="8">
    <location>
        <begin position="1"/>
        <end position="34"/>
    </location>
</feature>
<evidence type="ECO:0000259" key="9">
    <source>
        <dbReference type="Pfam" id="PF01182"/>
    </source>
</evidence>
<comment type="catalytic activity">
    <reaction evidence="1 7">
        <text>6-phospho-D-glucono-1,5-lactone + H2O = 6-phospho-D-gluconate + H(+)</text>
        <dbReference type="Rhea" id="RHEA:12556"/>
        <dbReference type="ChEBI" id="CHEBI:15377"/>
        <dbReference type="ChEBI" id="CHEBI:15378"/>
        <dbReference type="ChEBI" id="CHEBI:57955"/>
        <dbReference type="ChEBI" id="CHEBI:58759"/>
        <dbReference type="EC" id="3.1.1.31"/>
    </reaction>
</comment>
<protein>
    <recommendedName>
        <fullName evidence="6 7">6-phosphogluconolactonase</fullName>
        <shortName evidence="7">6PGL</shortName>
        <ecNumber evidence="5 7">3.1.1.31</ecNumber>
    </recommendedName>
</protein>
<evidence type="ECO:0000256" key="4">
    <source>
        <dbReference type="ARBA" id="ARBA00010662"/>
    </source>
</evidence>
<gene>
    <name evidence="7 10" type="primary">pgl</name>
    <name evidence="10" type="ORF">GH975_00080</name>
</gene>
<reference evidence="10 11" key="1">
    <citation type="submission" date="2019-11" db="EMBL/GenBank/DDBJ databases">
        <authorList>
            <person name="Khan S.A."/>
            <person name="Jeon C.O."/>
            <person name="Chun B.H."/>
        </authorList>
    </citation>
    <scope>NUCLEOTIDE SEQUENCE [LARGE SCALE GENOMIC DNA]</scope>
    <source>
        <strain evidence="10 11">IMCC 1097</strain>
    </source>
</reference>
<proteinExistence type="inferred from homology"/>
<dbReference type="UniPathway" id="UPA00115">
    <property type="reaction ID" value="UER00409"/>
</dbReference>
<dbReference type="InterPro" id="IPR039104">
    <property type="entry name" value="6PGL"/>
</dbReference>
<evidence type="ECO:0000256" key="8">
    <source>
        <dbReference type="SAM" id="MobiDB-lite"/>
    </source>
</evidence>
<evidence type="ECO:0000256" key="1">
    <source>
        <dbReference type="ARBA" id="ARBA00000832"/>
    </source>
</evidence>
<keyword evidence="7 10" id="KW-0378">Hydrolase</keyword>
<dbReference type="EMBL" id="CP045871">
    <property type="protein sequence ID" value="QGG79036.1"/>
    <property type="molecule type" value="Genomic_DNA"/>
</dbReference>
<dbReference type="PANTHER" id="PTHR11054">
    <property type="entry name" value="6-PHOSPHOGLUCONOLACTONASE"/>
    <property type="match status" value="1"/>
</dbReference>
<comment type="similarity">
    <text evidence="4 7">Belongs to the glucosamine/galactosamine-6-phosphate isomerase family. 6-phosphogluconolactonase subfamily.</text>
</comment>
<keyword evidence="11" id="KW-1185">Reference proteome</keyword>
<dbReference type="InterPro" id="IPR006148">
    <property type="entry name" value="Glc/Gal-6P_isomerase"/>
</dbReference>
<comment type="function">
    <text evidence="2 7">Hydrolysis of 6-phosphogluconolactone to 6-phosphogluconate.</text>
</comment>
<evidence type="ECO:0000256" key="3">
    <source>
        <dbReference type="ARBA" id="ARBA00004961"/>
    </source>
</evidence>
<sequence>MTSCRPGRAKQAPRNTTAPAPGARPQRLPWPNEMDTAGMSEVNWVVRDQRDTLMRDLAADICARLHGAIQQRGIAFLAVSGGSTVKTLFPLLANTPIDWAHVRIGLVDDRWVDEFSADSNERLVRELLLQNKAVDAQFVPMKTPHASPEAGVAQRNQDYAALPWPCDVMLLGMGEDAHTASLFPCSEELGRALTTDDVVVAVNPTTAPYARMSLSLASVINSRYIVVLTCGASKRAVLEAALKDGPVADMPIRGALRATAPCAIYYAP</sequence>
<organism evidence="10 11">
    <name type="scientific">Litorivicinus lipolyticus</name>
    <dbReference type="NCBI Taxonomy" id="418701"/>
    <lineage>
        <taxon>Bacteria</taxon>
        <taxon>Pseudomonadati</taxon>
        <taxon>Pseudomonadota</taxon>
        <taxon>Gammaproteobacteria</taxon>
        <taxon>Oceanospirillales</taxon>
        <taxon>Litorivicinaceae</taxon>
        <taxon>Litorivicinus</taxon>
    </lineage>
</organism>
<dbReference type="AlphaFoldDB" id="A0A5Q2QAF8"/>
<dbReference type="GO" id="GO:0006098">
    <property type="term" value="P:pentose-phosphate shunt"/>
    <property type="evidence" value="ECO:0007669"/>
    <property type="project" value="UniProtKB-UniPathway"/>
</dbReference>
<dbReference type="InterPro" id="IPR005900">
    <property type="entry name" value="6-phosphogluconolactonase_DevB"/>
</dbReference>
<dbReference type="SUPFAM" id="SSF100950">
    <property type="entry name" value="NagB/RpiA/CoA transferase-like"/>
    <property type="match status" value="1"/>
</dbReference>
<dbReference type="PANTHER" id="PTHR11054:SF0">
    <property type="entry name" value="6-PHOSPHOGLUCONOLACTONASE"/>
    <property type="match status" value="1"/>
</dbReference>
<dbReference type="CDD" id="cd01400">
    <property type="entry name" value="6PGL"/>
    <property type="match status" value="1"/>
</dbReference>
<accession>A0A5Q2QAF8</accession>
<dbReference type="InterPro" id="IPR037171">
    <property type="entry name" value="NagB/RpiA_transferase-like"/>
</dbReference>
<evidence type="ECO:0000256" key="6">
    <source>
        <dbReference type="ARBA" id="ARBA00020337"/>
    </source>
</evidence>
<evidence type="ECO:0000256" key="7">
    <source>
        <dbReference type="RuleBase" id="RU365095"/>
    </source>
</evidence>
<dbReference type="KEGG" id="llp:GH975_00080"/>
<evidence type="ECO:0000256" key="5">
    <source>
        <dbReference type="ARBA" id="ARBA00013198"/>
    </source>
</evidence>
<evidence type="ECO:0000313" key="11">
    <source>
        <dbReference type="Proteomes" id="UP000388235"/>
    </source>
</evidence>
<evidence type="ECO:0000256" key="2">
    <source>
        <dbReference type="ARBA" id="ARBA00002681"/>
    </source>
</evidence>
<dbReference type="OrthoDB" id="9810967at2"/>
<dbReference type="Pfam" id="PF01182">
    <property type="entry name" value="Glucosamine_iso"/>
    <property type="match status" value="1"/>
</dbReference>
<feature type="domain" description="Glucosamine/galactosamine-6-phosphate isomerase" evidence="9">
    <location>
        <begin position="49"/>
        <end position="256"/>
    </location>
</feature>